<comment type="cofactor">
    <cofactor evidence="9">
        <name>Zn(2+)</name>
        <dbReference type="ChEBI" id="CHEBI:29105"/>
    </cofactor>
    <text evidence="9">Binds 1 zinc ion per subunit.</text>
</comment>
<dbReference type="PANTHER" id="PTHR11002">
    <property type="entry name" value="CARBONIC ANHYDRASE"/>
    <property type="match status" value="1"/>
</dbReference>
<dbReference type="EC" id="4.2.1.1" evidence="2 10"/>
<dbReference type="STRING" id="361077.A0A152A1T3"/>
<dbReference type="Pfam" id="PF00484">
    <property type="entry name" value="Pro_CA"/>
    <property type="match status" value="1"/>
</dbReference>
<dbReference type="InParanoid" id="A0A152A1T3"/>
<keyword evidence="6 10" id="KW-0456">Lyase</keyword>
<reference evidence="11 12" key="1">
    <citation type="submission" date="2015-12" db="EMBL/GenBank/DDBJ databases">
        <title>Dictyostelia acquired genes for synthesis and detection of signals that induce cell-type specialization by lateral gene transfer from prokaryotes.</title>
        <authorList>
            <person name="Gloeckner G."/>
            <person name="Schaap P."/>
        </authorList>
    </citation>
    <scope>NUCLEOTIDE SEQUENCE [LARGE SCALE GENOMIC DNA]</scope>
    <source>
        <strain evidence="11 12">TK</strain>
    </source>
</reference>
<protein>
    <recommendedName>
        <fullName evidence="3 10">Carbonic anhydrase</fullName>
        <ecNumber evidence="2 10">4.2.1.1</ecNumber>
    </recommendedName>
    <alternativeName>
        <fullName evidence="7 10">Carbonate dehydratase</fullName>
    </alternativeName>
</protein>
<sequence length="339" mass="38396">MTKHIEQLIENNHLWSQRIKEEDPNFFTRLAEAQRPQFLWIGCSDSRVPAEKLTGLEPGELFVHRNVANLVIHTDLNLLSVVQYAVDVLQVEHIIICGHYSCGGVAAAYDNPELGLINNWLLHIRDLINKHAVVLDDIAQNQSRKRLLEILCEINVIEQVNNLGNSTIMQSAWKRGQRVTISGWVYGVQDGYLRDLEITAGSRDQLDQNYKTQIRKLHTEKSILSPVYSLKGSMQLDRPTPPTLSPTSSLANFTSTLQSTLSNLNVQDKSIKITSPNNNNNNNNYNINDVCKHCQCHLKPSTVLDGDITPEVERRHNEEQLKDDDDDVIQVGIQLPLNK</sequence>
<comment type="catalytic activity">
    <reaction evidence="8 10">
        <text>hydrogencarbonate + H(+) = CO2 + H2O</text>
        <dbReference type="Rhea" id="RHEA:10748"/>
        <dbReference type="ChEBI" id="CHEBI:15377"/>
        <dbReference type="ChEBI" id="CHEBI:15378"/>
        <dbReference type="ChEBI" id="CHEBI:16526"/>
        <dbReference type="ChEBI" id="CHEBI:17544"/>
        <dbReference type="EC" id="4.2.1.1"/>
    </reaction>
</comment>
<feature type="binding site" evidence="9">
    <location>
        <position position="99"/>
    </location>
    <ligand>
        <name>Zn(2+)</name>
        <dbReference type="ChEBI" id="CHEBI:29105"/>
    </ligand>
</feature>
<dbReference type="SUPFAM" id="SSF53056">
    <property type="entry name" value="beta-carbonic anhydrase, cab"/>
    <property type="match status" value="1"/>
</dbReference>
<dbReference type="InterPro" id="IPR001765">
    <property type="entry name" value="Carbonic_anhydrase"/>
</dbReference>
<dbReference type="PANTHER" id="PTHR11002:SF76">
    <property type="entry name" value="CARBONIC ANHYDRASE"/>
    <property type="match status" value="1"/>
</dbReference>
<evidence type="ECO:0000256" key="8">
    <source>
        <dbReference type="ARBA" id="ARBA00048348"/>
    </source>
</evidence>
<dbReference type="SMART" id="SM00947">
    <property type="entry name" value="Pro_CA"/>
    <property type="match status" value="1"/>
</dbReference>
<evidence type="ECO:0000256" key="3">
    <source>
        <dbReference type="ARBA" id="ARBA00014628"/>
    </source>
</evidence>
<organism evidence="11 12">
    <name type="scientific">Tieghemostelium lacteum</name>
    <name type="common">Slime mold</name>
    <name type="synonym">Dictyostelium lacteum</name>
    <dbReference type="NCBI Taxonomy" id="361077"/>
    <lineage>
        <taxon>Eukaryota</taxon>
        <taxon>Amoebozoa</taxon>
        <taxon>Evosea</taxon>
        <taxon>Eumycetozoa</taxon>
        <taxon>Dictyostelia</taxon>
        <taxon>Dictyosteliales</taxon>
        <taxon>Raperosteliaceae</taxon>
        <taxon>Tieghemostelium</taxon>
    </lineage>
</organism>
<dbReference type="AlphaFoldDB" id="A0A152A1T3"/>
<feature type="binding site" evidence="9">
    <location>
        <position position="45"/>
    </location>
    <ligand>
        <name>Zn(2+)</name>
        <dbReference type="ChEBI" id="CHEBI:29105"/>
    </ligand>
</feature>
<evidence type="ECO:0000256" key="10">
    <source>
        <dbReference type="RuleBase" id="RU003956"/>
    </source>
</evidence>
<comment type="caution">
    <text evidence="11">The sequence shown here is derived from an EMBL/GenBank/DDBJ whole genome shotgun (WGS) entry which is preliminary data.</text>
</comment>
<dbReference type="Gene3D" id="3.40.1050.10">
    <property type="entry name" value="Carbonic anhydrase"/>
    <property type="match status" value="1"/>
</dbReference>
<comment type="function">
    <text evidence="10">Reversible hydration of carbon dioxide.</text>
</comment>
<evidence type="ECO:0000313" key="11">
    <source>
        <dbReference type="EMBL" id="KYR00213.1"/>
    </source>
</evidence>
<feature type="binding site" evidence="9">
    <location>
        <position position="102"/>
    </location>
    <ligand>
        <name>Zn(2+)</name>
        <dbReference type="ChEBI" id="CHEBI:29105"/>
    </ligand>
</feature>
<dbReference type="GO" id="GO:0015976">
    <property type="term" value="P:carbon utilization"/>
    <property type="evidence" value="ECO:0007669"/>
    <property type="project" value="InterPro"/>
</dbReference>
<proteinExistence type="inferred from homology"/>
<evidence type="ECO:0000256" key="9">
    <source>
        <dbReference type="PIRSR" id="PIRSR601765-1"/>
    </source>
</evidence>
<dbReference type="FunFam" id="3.40.1050.10:FF:000001">
    <property type="entry name" value="Carbonic anhydrase"/>
    <property type="match status" value="1"/>
</dbReference>
<dbReference type="InterPro" id="IPR036874">
    <property type="entry name" value="Carbonic_anhydrase_sf"/>
</dbReference>
<dbReference type="GO" id="GO:0008270">
    <property type="term" value="F:zinc ion binding"/>
    <property type="evidence" value="ECO:0007669"/>
    <property type="project" value="UniProtKB-UniRule"/>
</dbReference>
<name>A0A152A1T3_TIELA</name>
<evidence type="ECO:0000256" key="4">
    <source>
        <dbReference type="ARBA" id="ARBA00022723"/>
    </source>
</evidence>
<evidence type="ECO:0000256" key="2">
    <source>
        <dbReference type="ARBA" id="ARBA00012925"/>
    </source>
</evidence>
<dbReference type="OMA" id="LINKHAV"/>
<feature type="binding site" evidence="9">
    <location>
        <position position="43"/>
    </location>
    <ligand>
        <name>Zn(2+)</name>
        <dbReference type="ChEBI" id="CHEBI:29105"/>
    </ligand>
</feature>
<evidence type="ECO:0000313" key="12">
    <source>
        <dbReference type="Proteomes" id="UP000076078"/>
    </source>
</evidence>
<dbReference type="OrthoDB" id="10248475at2759"/>
<evidence type="ECO:0000256" key="1">
    <source>
        <dbReference type="ARBA" id="ARBA00006217"/>
    </source>
</evidence>
<keyword evidence="12" id="KW-1185">Reference proteome</keyword>
<evidence type="ECO:0000256" key="5">
    <source>
        <dbReference type="ARBA" id="ARBA00022833"/>
    </source>
</evidence>
<dbReference type="NCBIfam" id="NF007756">
    <property type="entry name" value="PRK10437.1"/>
    <property type="match status" value="1"/>
</dbReference>
<evidence type="ECO:0000256" key="6">
    <source>
        <dbReference type="ARBA" id="ARBA00023239"/>
    </source>
</evidence>
<accession>A0A152A1T3</accession>
<comment type="similarity">
    <text evidence="1 10">Belongs to the beta-class carbonic anhydrase family.</text>
</comment>
<dbReference type="FunCoup" id="A0A152A1T3">
    <property type="interactions" value="4"/>
</dbReference>
<evidence type="ECO:0000256" key="7">
    <source>
        <dbReference type="ARBA" id="ARBA00031969"/>
    </source>
</evidence>
<keyword evidence="4 9" id="KW-0479">Metal-binding</keyword>
<dbReference type="PROSITE" id="PS00704">
    <property type="entry name" value="PROK_CO2_ANHYDRASE_1"/>
    <property type="match status" value="1"/>
</dbReference>
<keyword evidence="5 9" id="KW-0862">Zinc</keyword>
<dbReference type="Proteomes" id="UP000076078">
    <property type="component" value="Unassembled WGS sequence"/>
</dbReference>
<dbReference type="InterPro" id="IPR015892">
    <property type="entry name" value="Carbonic_anhydrase_CS"/>
</dbReference>
<gene>
    <name evidence="11" type="ORF">DLAC_11551</name>
</gene>
<dbReference type="GO" id="GO:0004089">
    <property type="term" value="F:carbonate dehydratase activity"/>
    <property type="evidence" value="ECO:0007669"/>
    <property type="project" value="UniProtKB-UniRule"/>
</dbReference>
<dbReference type="PROSITE" id="PS00705">
    <property type="entry name" value="PROK_CO2_ANHYDRASE_2"/>
    <property type="match status" value="1"/>
</dbReference>
<dbReference type="CDD" id="cd00883">
    <property type="entry name" value="beta_CA_cladeA"/>
    <property type="match status" value="1"/>
</dbReference>
<dbReference type="EMBL" id="LODT01000016">
    <property type="protein sequence ID" value="KYR00213.1"/>
    <property type="molecule type" value="Genomic_DNA"/>
</dbReference>